<organism evidence="2 3">
    <name type="scientific">Pontibacter actiniarum</name>
    <dbReference type="NCBI Taxonomy" id="323450"/>
    <lineage>
        <taxon>Bacteria</taxon>
        <taxon>Pseudomonadati</taxon>
        <taxon>Bacteroidota</taxon>
        <taxon>Cytophagia</taxon>
        <taxon>Cytophagales</taxon>
        <taxon>Hymenobacteraceae</taxon>
        <taxon>Pontibacter</taxon>
    </lineage>
</organism>
<evidence type="ECO:0000256" key="1">
    <source>
        <dbReference type="SAM" id="SignalP"/>
    </source>
</evidence>
<evidence type="ECO:0000313" key="3">
    <source>
        <dbReference type="Proteomes" id="UP000266292"/>
    </source>
</evidence>
<reference evidence="3" key="1">
    <citation type="submission" date="2017-05" db="EMBL/GenBank/DDBJ databases">
        <authorList>
            <person name="Ray J."/>
            <person name="Price M."/>
            <person name="Deutschbauer A."/>
        </authorList>
    </citation>
    <scope>NUCLEOTIDE SEQUENCE [LARGE SCALE GENOMIC DNA]</scope>
    <source>
        <strain evidence="3">DSM 19842</strain>
    </source>
</reference>
<feature type="signal peptide" evidence="1">
    <location>
        <begin position="1"/>
        <end position="24"/>
    </location>
</feature>
<dbReference type="RefSeq" id="WP_025604112.1">
    <property type="nucleotide sequence ID" value="NZ_CP021235.1"/>
</dbReference>
<keyword evidence="1" id="KW-0732">Signal</keyword>
<dbReference type="STRING" id="709015.GCA_000472485_00358"/>
<dbReference type="Proteomes" id="UP000266292">
    <property type="component" value="Chromosome"/>
</dbReference>
<evidence type="ECO:0008006" key="4">
    <source>
        <dbReference type="Google" id="ProtNLM"/>
    </source>
</evidence>
<evidence type="ECO:0000313" key="2">
    <source>
        <dbReference type="EMBL" id="ARS34277.1"/>
    </source>
</evidence>
<sequence>MIAPGKLQRYLLALVLLCCAPACSRQEDDYISKYCPGSCTVIKGHLTDATGTQPVAGVTLLARWHKSYSPGSSLSRKKAFAVSDADGNYTLRFLLRDDELSEGVFELVTSLEQETYTSCFPLASVYIGDIGRDTTVIQNITLAPTASATLDFTVAPEQGLRQGDRFQAMFTYKLSPTDPDSCSQAFEFLLSSQEAYETTRTFLLPANIPLALYIDKTKNGVKSREKKTITLRPDERSTYEARF</sequence>
<name>A0A1X9YN60_9BACT</name>
<feature type="chain" id="PRO_5010985510" description="Carboxypeptidase regulatory-like domain-containing protein" evidence="1">
    <location>
        <begin position="25"/>
        <end position="243"/>
    </location>
</feature>
<dbReference type="KEGG" id="pact:CA264_01820"/>
<dbReference type="OrthoDB" id="1342421at2"/>
<accession>A0A1X9YN60</accession>
<dbReference type="AlphaFoldDB" id="A0A1X9YN60"/>
<proteinExistence type="predicted"/>
<protein>
    <recommendedName>
        <fullName evidence="4">Carboxypeptidase regulatory-like domain-containing protein</fullName>
    </recommendedName>
</protein>
<dbReference type="EMBL" id="CP021235">
    <property type="protein sequence ID" value="ARS34277.1"/>
    <property type="molecule type" value="Genomic_DNA"/>
</dbReference>
<gene>
    <name evidence="2" type="ORF">CA264_01820</name>
</gene>
<keyword evidence="3" id="KW-1185">Reference proteome</keyword>